<dbReference type="EMBL" id="CP065713">
    <property type="protein sequence ID" value="QPT08087.1"/>
    <property type="molecule type" value="Genomic_DNA"/>
</dbReference>
<dbReference type="PANTHER" id="PTHR30327:SF1">
    <property type="entry name" value="UPF0301 PROTEIN YQGE"/>
    <property type="match status" value="1"/>
</dbReference>
<reference evidence="3 5" key="1">
    <citation type="submission" date="2020-05" db="EMBL/GenBank/DDBJ databases">
        <title>Draft Genome Sequences of Sphingomonas sp. Isolated from the International Space Station.</title>
        <authorList>
            <person name="Bijlani S."/>
            <person name="Singh N.K."/>
            <person name="Mason C.E."/>
            <person name="Wang C.C."/>
            <person name="Venkateswaran K."/>
        </authorList>
    </citation>
    <scope>NUCLEOTIDE SEQUENCE [LARGE SCALE GENOMIC DNA]</scope>
    <source>
        <strain evidence="3 5">FKI-L5-BR-P1</strain>
    </source>
</reference>
<sequence length="199" mass="21362">MARRSADPYSRDVHQLTYLSGQFLLAMPGMADSRFDHAIIAMCAHDEGGALGIGLGATIDGIGFHTLLDQFDIAHGDAPNAPVHYGGPVEPRRGFVLHSHDWQGQDSVDVSGRWVLSSTVDVLRAIAEGTGPERWIVALGYAGWDAGQLEGELREPGCWFTVGGERDILFDVEPQHRWQAAFGTAGIDPRQLATGGGTA</sequence>
<dbReference type="Pfam" id="PF02622">
    <property type="entry name" value="DUF179"/>
    <property type="match status" value="1"/>
</dbReference>
<evidence type="ECO:0000313" key="3">
    <source>
        <dbReference type="EMBL" id="NNG57755.1"/>
    </source>
</evidence>
<name>A0A411LGT6_SPHPI</name>
<proteinExistence type="inferred from homology"/>
<dbReference type="Proteomes" id="UP000550136">
    <property type="component" value="Unassembled WGS sequence"/>
</dbReference>
<dbReference type="PANTHER" id="PTHR30327">
    <property type="entry name" value="UNCHARACTERIZED PROTEIN YQGE"/>
    <property type="match status" value="1"/>
</dbReference>
<gene>
    <name evidence="3" type="ORF">HKX06_10255</name>
    <name evidence="4" type="ORF">I6G38_15155</name>
</gene>
<organism evidence="3 5">
    <name type="scientific">Sphingomonas paucimobilis</name>
    <name type="common">Pseudomonas paucimobilis</name>
    <dbReference type="NCBI Taxonomy" id="13689"/>
    <lineage>
        <taxon>Bacteria</taxon>
        <taxon>Pseudomonadati</taxon>
        <taxon>Pseudomonadota</taxon>
        <taxon>Alphaproteobacteria</taxon>
        <taxon>Sphingomonadales</taxon>
        <taxon>Sphingomonadaceae</taxon>
        <taxon>Sphingomonas</taxon>
    </lineage>
</organism>
<dbReference type="Proteomes" id="UP000594836">
    <property type="component" value="Chromosome"/>
</dbReference>
<dbReference type="AlphaFoldDB" id="A0A411LGT6"/>
<evidence type="ECO:0000313" key="5">
    <source>
        <dbReference type="Proteomes" id="UP000550136"/>
    </source>
</evidence>
<evidence type="ECO:0000313" key="4">
    <source>
        <dbReference type="EMBL" id="QPT08087.1"/>
    </source>
</evidence>
<dbReference type="SUPFAM" id="SSF143456">
    <property type="entry name" value="VC0467-like"/>
    <property type="match status" value="1"/>
</dbReference>
<dbReference type="Gene3D" id="3.40.1740.10">
    <property type="entry name" value="VC0467-like"/>
    <property type="match status" value="1"/>
</dbReference>
<dbReference type="InterPro" id="IPR003774">
    <property type="entry name" value="AlgH-like"/>
</dbReference>
<accession>A0A411LGT6</accession>
<evidence type="ECO:0000256" key="1">
    <source>
        <dbReference type="ARBA" id="ARBA00009600"/>
    </source>
</evidence>
<dbReference type="OrthoDB" id="9807486at2"/>
<dbReference type="EMBL" id="JABEOU010000033">
    <property type="protein sequence ID" value="NNG57755.1"/>
    <property type="molecule type" value="Genomic_DNA"/>
</dbReference>
<comment type="similarity">
    <text evidence="1 2">Belongs to the UPF0301 (AlgH) family.</text>
</comment>
<dbReference type="GO" id="GO:0005829">
    <property type="term" value="C:cytosol"/>
    <property type="evidence" value="ECO:0007669"/>
    <property type="project" value="TreeGrafter"/>
</dbReference>
<protein>
    <recommendedName>
        <fullName evidence="2">UPF0301 protein HKX06_10255</fullName>
    </recommendedName>
</protein>
<dbReference type="HAMAP" id="MF_00758">
    <property type="entry name" value="UPF0301"/>
    <property type="match status" value="1"/>
</dbReference>
<evidence type="ECO:0000256" key="2">
    <source>
        <dbReference type="HAMAP-Rule" id="MF_00758"/>
    </source>
</evidence>
<evidence type="ECO:0000313" key="6">
    <source>
        <dbReference type="Proteomes" id="UP000594836"/>
    </source>
</evidence>
<dbReference type="RefSeq" id="WP_042469346.1">
    <property type="nucleotide sequence ID" value="NZ_JABEOU010000033.1"/>
</dbReference>
<reference evidence="4 6" key="2">
    <citation type="submission" date="2020-12" db="EMBL/GenBank/DDBJ databases">
        <title>FDA dAtabase for Regulatory Grade micrObial Sequences (FDA-ARGOS): Supporting development and validation of Infectious Disease Dx tests.</title>
        <authorList>
            <person name="Sproer C."/>
            <person name="Gronow S."/>
            <person name="Severitt S."/>
            <person name="Schroder I."/>
            <person name="Tallon L."/>
            <person name="Sadzewicz L."/>
            <person name="Zhao X."/>
            <person name="Boylan J."/>
            <person name="Ott S."/>
            <person name="Bowen H."/>
            <person name="Vavikolanu K."/>
            <person name="Mehta A."/>
            <person name="Aluvathingal J."/>
            <person name="Nadendla S."/>
            <person name="Lowell S."/>
            <person name="Myers T."/>
            <person name="Yan Y."/>
            <person name="Sichtig H."/>
        </authorList>
    </citation>
    <scope>NUCLEOTIDE SEQUENCE [LARGE SCALE GENOMIC DNA]</scope>
    <source>
        <strain evidence="4 6">FDAARGOS_881</strain>
    </source>
</reference>